<dbReference type="AlphaFoldDB" id="A0ABD2I0U1"/>
<accession>A0ABD2I0U1</accession>
<comment type="caution">
    <text evidence="2">The sequence shown here is derived from an EMBL/GenBank/DDBJ whole genome shotgun (WGS) entry which is preliminary data.</text>
</comment>
<protein>
    <submittedName>
        <fullName evidence="2">Uncharacterized protein</fullName>
    </submittedName>
</protein>
<dbReference type="EMBL" id="JBICCN010000365">
    <property type="protein sequence ID" value="KAL3073659.1"/>
    <property type="molecule type" value="Genomic_DNA"/>
</dbReference>
<feature type="transmembrane region" description="Helical" evidence="1">
    <location>
        <begin position="52"/>
        <end position="81"/>
    </location>
</feature>
<sequence length="132" mass="14469">MWELKVNCPISCPASHFCWEPVDYTAPTICLAGGINPNSFQNHLSLGENNAILALLLLMAGGMALGWICCLLLICCFPTCLRPIRRRQPKSPKASASVKIDHRSPPVIRTPLVVHASRAFNSIPSFERESAV</sequence>
<name>A0ABD2I0U1_HETSC</name>
<organism evidence="2 3">
    <name type="scientific">Heterodera schachtii</name>
    <name type="common">Sugarbeet cyst nematode worm</name>
    <name type="synonym">Tylenchus schachtii</name>
    <dbReference type="NCBI Taxonomy" id="97005"/>
    <lineage>
        <taxon>Eukaryota</taxon>
        <taxon>Metazoa</taxon>
        <taxon>Ecdysozoa</taxon>
        <taxon>Nematoda</taxon>
        <taxon>Chromadorea</taxon>
        <taxon>Rhabditida</taxon>
        <taxon>Tylenchina</taxon>
        <taxon>Tylenchomorpha</taxon>
        <taxon>Tylenchoidea</taxon>
        <taxon>Heteroderidae</taxon>
        <taxon>Heteroderinae</taxon>
        <taxon>Heterodera</taxon>
    </lineage>
</organism>
<gene>
    <name evidence="2" type="ORF">niasHS_017256</name>
</gene>
<evidence type="ECO:0000256" key="1">
    <source>
        <dbReference type="SAM" id="Phobius"/>
    </source>
</evidence>
<keyword evidence="1" id="KW-0472">Membrane</keyword>
<evidence type="ECO:0000313" key="3">
    <source>
        <dbReference type="Proteomes" id="UP001620645"/>
    </source>
</evidence>
<keyword evidence="1" id="KW-1133">Transmembrane helix</keyword>
<keyword evidence="3" id="KW-1185">Reference proteome</keyword>
<reference evidence="2 3" key="1">
    <citation type="submission" date="2024-10" db="EMBL/GenBank/DDBJ databases">
        <authorList>
            <person name="Kim D."/>
        </authorList>
    </citation>
    <scope>NUCLEOTIDE SEQUENCE [LARGE SCALE GENOMIC DNA]</scope>
    <source>
        <strain evidence="2">Taebaek</strain>
    </source>
</reference>
<proteinExistence type="predicted"/>
<evidence type="ECO:0000313" key="2">
    <source>
        <dbReference type="EMBL" id="KAL3073659.1"/>
    </source>
</evidence>
<keyword evidence="1" id="KW-0812">Transmembrane</keyword>
<dbReference type="Proteomes" id="UP001620645">
    <property type="component" value="Unassembled WGS sequence"/>
</dbReference>